<sequence length="470" mass="55039">MNQEGSTYSIKPKYRKTRNFLYKQIRYPINFDLLIKNSDYFYQNEKSFKKENDIEIELPIEIQAESLQNFILCCENQPFQITDSNVFQLNLLSIKYKVTELTQITNQYISENHEKLVFESIVYKSQFQQSDSNLVDFSAEEDIIASHLIETIENGQLLALPVPSLDRILKKYLQNSNNFLNKNEEPKIIEFLFKCLEKYKRDASVLFMIFDFSKRLDVTQRLINDFSDTFDFNLLNAKSQIKTISDLLNEFSKLKCEYEICLQEKKLILNEFGKLKTEVDQIKIENKNLKEKLLNEFSFLLDNYNLIPIGQKWQENSATQCTIQYKGTTIEVNASSTYGDHMGLCPSQLFNGENEQYHNTRWGCKPEQKDNHILIRFSSPVRANALIMTAANYCVFEAPKVFEVWAFNNNENEKIMLHKMDSINWISNMKKVFCFVNLNSYSYYKIILKSPNSKNGVIAFAELNLADIPL</sequence>
<keyword evidence="2" id="KW-1185">Reference proteome</keyword>
<evidence type="ECO:0000313" key="2">
    <source>
        <dbReference type="Proteomes" id="UP001470230"/>
    </source>
</evidence>
<name>A0ABR2JRC5_9EUKA</name>
<dbReference type="SUPFAM" id="SSF49785">
    <property type="entry name" value="Galactose-binding domain-like"/>
    <property type="match status" value="1"/>
</dbReference>
<organism evidence="1 2">
    <name type="scientific">Tritrichomonas musculus</name>
    <dbReference type="NCBI Taxonomy" id="1915356"/>
    <lineage>
        <taxon>Eukaryota</taxon>
        <taxon>Metamonada</taxon>
        <taxon>Parabasalia</taxon>
        <taxon>Tritrichomonadida</taxon>
        <taxon>Tritrichomonadidae</taxon>
        <taxon>Tritrichomonas</taxon>
    </lineage>
</organism>
<dbReference type="InterPro" id="IPR011333">
    <property type="entry name" value="SKP1/BTB/POZ_sf"/>
</dbReference>
<gene>
    <name evidence="1" type="ORF">M9Y10_004061</name>
</gene>
<evidence type="ECO:0000313" key="1">
    <source>
        <dbReference type="EMBL" id="KAK8881326.1"/>
    </source>
</evidence>
<dbReference type="Gene3D" id="2.60.120.260">
    <property type="entry name" value="Galactose-binding domain-like"/>
    <property type="match status" value="1"/>
</dbReference>
<protein>
    <submittedName>
        <fullName evidence="1">Uncharacterized protein</fullName>
    </submittedName>
</protein>
<dbReference type="Proteomes" id="UP001470230">
    <property type="component" value="Unassembled WGS sequence"/>
</dbReference>
<accession>A0ABR2JRC5</accession>
<dbReference type="Gene3D" id="3.30.710.10">
    <property type="entry name" value="Potassium Channel Kv1.1, Chain A"/>
    <property type="match status" value="1"/>
</dbReference>
<dbReference type="EMBL" id="JAPFFF010000010">
    <property type="protein sequence ID" value="KAK8881326.1"/>
    <property type="molecule type" value="Genomic_DNA"/>
</dbReference>
<reference evidence="1 2" key="1">
    <citation type="submission" date="2024-04" db="EMBL/GenBank/DDBJ databases">
        <title>Tritrichomonas musculus Genome.</title>
        <authorList>
            <person name="Alves-Ferreira E."/>
            <person name="Grigg M."/>
            <person name="Lorenzi H."/>
            <person name="Galac M."/>
        </authorList>
    </citation>
    <scope>NUCLEOTIDE SEQUENCE [LARGE SCALE GENOMIC DNA]</scope>
    <source>
        <strain evidence="1 2">EAF2021</strain>
    </source>
</reference>
<dbReference type="InterPro" id="IPR008979">
    <property type="entry name" value="Galactose-bd-like_sf"/>
</dbReference>
<comment type="caution">
    <text evidence="1">The sequence shown here is derived from an EMBL/GenBank/DDBJ whole genome shotgun (WGS) entry which is preliminary data.</text>
</comment>
<proteinExistence type="predicted"/>